<sequence length="55" mass="6154">MARSGLAEMRVPGTLDTKKLECNYIKLKELRQARPAPPPDGLFLVLHAEILRPKA</sequence>
<evidence type="ECO:0000313" key="1">
    <source>
        <dbReference type="EMBL" id="GAA0515479.1"/>
    </source>
</evidence>
<name>A0ABN1CB29_9DEIO</name>
<dbReference type="Proteomes" id="UP001500191">
    <property type="component" value="Unassembled WGS sequence"/>
</dbReference>
<dbReference type="EMBL" id="BAAADB010000022">
    <property type="protein sequence ID" value="GAA0515479.1"/>
    <property type="molecule type" value="Genomic_DNA"/>
</dbReference>
<comment type="caution">
    <text evidence="1">The sequence shown here is derived from an EMBL/GenBank/DDBJ whole genome shotgun (WGS) entry which is preliminary data.</text>
</comment>
<gene>
    <name evidence="1" type="ORF">GCM10008937_24060</name>
</gene>
<protein>
    <submittedName>
        <fullName evidence="1">Uncharacterized protein</fullName>
    </submittedName>
</protein>
<evidence type="ECO:0000313" key="2">
    <source>
        <dbReference type="Proteomes" id="UP001500191"/>
    </source>
</evidence>
<keyword evidence="2" id="KW-1185">Reference proteome</keyword>
<reference evidence="1 2" key="1">
    <citation type="journal article" date="2019" name="Int. J. Syst. Evol. Microbiol.">
        <title>The Global Catalogue of Microorganisms (GCM) 10K type strain sequencing project: providing services to taxonomists for standard genome sequencing and annotation.</title>
        <authorList>
            <consortium name="The Broad Institute Genomics Platform"/>
            <consortium name="The Broad Institute Genome Sequencing Center for Infectious Disease"/>
            <person name="Wu L."/>
            <person name="Ma J."/>
        </authorList>
    </citation>
    <scope>NUCLEOTIDE SEQUENCE [LARGE SCALE GENOMIC DNA]</scope>
    <source>
        <strain evidence="1 2">JCM 14368</strain>
    </source>
</reference>
<organism evidence="1 2">
    <name type="scientific">Deinococcus depolymerans</name>
    <dbReference type="NCBI Taxonomy" id="392408"/>
    <lineage>
        <taxon>Bacteria</taxon>
        <taxon>Thermotogati</taxon>
        <taxon>Deinococcota</taxon>
        <taxon>Deinococci</taxon>
        <taxon>Deinococcales</taxon>
        <taxon>Deinococcaceae</taxon>
        <taxon>Deinococcus</taxon>
    </lineage>
</organism>
<proteinExistence type="predicted"/>
<accession>A0ABN1CB29</accession>